<proteinExistence type="predicted"/>
<evidence type="ECO:0000313" key="1">
    <source>
        <dbReference type="EMBL" id="KPN31707.1"/>
    </source>
</evidence>
<dbReference type="STRING" id="699431.SY89_02456"/>
<reference evidence="2" key="1">
    <citation type="submission" date="2013-11" db="EMBL/GenBank/DDBJ databases">
        <authorList>
            <person name="Hoang H.T."/>
            <person name="Killian M.L."/>
            <person name="Madson D.M."/>
            <person name="Arruda P.H.E."/>
            <person name="Sun D."/>
            <person name="Schwartz K.J."/>
            <person name="Yoon K."/>
        </authorList>
    </citation>
    <scope>NUCLEOTIDE SEQUENCE [LARGE SCALE GENOMIC DNA]</scope>
    <source>
        <strain evidence="2">CDK2</strain>
    </source>
</reference>
<keyword evidence="2" id="KW-1185">Reference proteome</keyword>
<protein>
    <submittedName>
        <fullName evidence="1">Carbamoyl phosphate synthase large subunit</fullName>
    </submittedName>
</protein>
<organism evidence="1 2">
    <name type="scientific">Halolamina pelagica</name>
    <dbReference type="NCBI Taxonomy" id="699431"/>
    <lineage>
        <taxon>Archaea</taxon>
        <taxon>Methanobacteriati</taxon>
        <taxon>Methanobacteriota</taxon>
        <taxon>Stenosarchaea group</taxon>
        <taxon>Halobacteria</taxon>
        <taxon>Halobacteriales</taxon>
        <taxon>Haloferacaceae</taxon>
    </lineage>
</organism>
<evidence type="ECO:0000313" key="2">
    <source>
        <dbReference type="Proteomes" id="UP000050535"/>
    </source>
</evidence>
<dbReference type="EMBL" id="LGUC01000001">
    <property type="protein sequence ID" value="KPN31707.1"/>
    <property type="molecule type" value="Genomic_DNA"/>
</dbReference>
<dbReference type="AlphaFoldDB" id="A0A0N8I098"/>
<gene>
    <name evidence="1" type="ORF">SY89_02456</name>
</gene>
<dbReference type="Gene3D" id="3.30.470.20">
    <property type="entry name" value="ATP-grasp fold, B domain"/>
    <property type="match status" value="1"/>
</dbReference>
<sequence length="46" mass="4825">MELDVDAVSDGEDVLIGGVMEHVESAGVHSGDSACVIPRARSTTRR</sequence>
<dbReference type="Proteomes" id="UP000050535">
    <property type="component" value="Unassembled WGS sequence"/>
</dbReference>
<dbReference type="SUPFAM" id="SSF56059">
    <property type="entry name" value="Glutathione synthetase ATP-binding domain-like"/>
    <property type="match status" value="1"/>
</dbReference>
<dbReference type="PATRIC" id="fig|699431.3.peg.2522"/>
<comment type="caution">
    <text evidence="1">The sequence shown here is derived from an EMBL/GenBank/DDBJ whole genome shotgun (WGS) entry which is preliminary data.</text>
</comment>
<name>A0A0N8I098_9EURY</name>
<dbReference type="RefSeq" id="WP_394325753.1">
    <property type="nucleotide sequence ID" value="NZ_LGUC01000001.1"/>
</dbReference>
<accession>A0A0N8I098</accession>